<comment type="subcellular location">
    <subcellularLocation>
        <location evidence="1">Cell membrane</location>
        <topology evidence="1">Multi-pass membrane protein</topology>
    </subcellularLocation>
</comment>
<feature type="transmembrane region" description="Helical" evidence="8">
    <location>
        <begin position="12"/>
        <end position="36"/>
    </location>
</feature>
<keyword evidence="4 8" id="KW-0812">Transmembrane</keyword>
<keyword evidence="2" id="KW-1003">Cell membrane</keyword>
<evidence type="ECO:0008006" key="11">
    <source>
        <dbReference type="Google" id="ProtNLM"/>
    </source>
</evidence>
<feature type="transmembrane region" description="Helical" evidence="8">
    <location>
        <begin position="286"/>
        <end position="302"/>
    </location>
</feature>
<keyword evidence="6 8" id="KW-0472">Membrane</keyword>
<gene>
    <name evidence="9" type="ORF">A2628_03105</name>
</gene>
<feature type="transmembrane region" description="Helical" evidence="8">
    <location>
        <begin position="192"/>
        <end position="209"/>
    </location>
</feature>
<evidence type="ECO:0000256" key="5">
    <source>
        <dbReference type="ARBA" id="ARBA00022989"/>
    </source>
</evidence>
<keyword evidence="3" id="KW-0808">Transferase</keyword>
<dbReference type="EMBL" id="MGGL01000011">
    <property type="protein sequence ID" value="OGM26502.1"/>
    <property type="molecule type" value="Genomic_DNA"/>
</dbReference>
<evidence type="ECO:0000256" key="7">
    <source>
        <dbReference type="ARBA" id="ARBA00024033"/>
    </source>
</evidence>
<dbReference type="Proteomes" id="UP000179221">
    <property type="component" value="Unassembled WGS sequence"/>
</dbReference>
<evidence type="ECO:0000256" key="3">
    <source>
        <dbReference type="ARBA" id="ARBA00022679"/>
    </source>
</evidence>
<comment type="similarity">
    <text evidence="7">Belongs to the glycosyltransferase 87 family.</text>
</comment>
<keyword evidence="5 8" id="KW-1133">Transmembrane helix</keyword>
<accession>A0A1F7YGW5</accession>
<feature type="transmembrane region" description="Helical" evidence="8">
    <location>
        <begin position="333"/>
        <end position="349"/>
    </location>
</feature>
<reference evidence="9 10" key="1">
    <citation type="journal article" date="2016" name="Nat. Commun.">
        <title>Thousands of microbial genomes shed light on interconnected biogeochemical processes in an aquifer system.</title>
        <authorList>
            <person name="Anantharaman K."/>
            <person name="Brown C.T."/>
            <person name="Hug L.A."/>
            <person name="Sharon I."/>
            <person name="Castelle C.J."/>
            <person name="Probst A.J."/>
            <person name="Thomas B.C."/>
            <person name="Singh A."/>
            <person name="Wilkins M.J."/>
            <person name="Karaoz U."/>
            <person name="Brodie E.L."/>
            <person name="Williams K.H."/>
            <person name="Hubbard S.S."/>
            <person name="Banfield J.F."/>
        </authorList>
    </citation>
    <scope>NUCLEOTIDE SEQUENCE [LARGE SCALE GENOMIC DNA]</scope>
</reference>
<evidence type="ECO:0000256" key="6">
    <source>
        <dbReference type="ARBA" id="ARBA00023136"/>
    </source>
</evidence>
<evidence type="ECO:0000313" key="9">
    <source>
        <dbReference type="EMBL" id="OGM26502.1"/>
    </source>
</evidence>
<feature type="transmembrane region" description="Helical" evidence="8">
    <location>
        <begin position="355"/>
        <end position="383"/>
    </location>
</feature>
<feature type="transmembrane region" description="Helical" evidence="8">
    <location>
        <begin position="221"/>
        <end position="238"/>
    </location>
</feature>
<name>A0A1F7YGW5_9BACT</name>
<evidence type="ECO:0000256" key="1">
    <source>
        <dbReference type="ARBA" id="ARBA00004651"/>
    </source>
</evidence>
<dbReference type="GO" id="GO:0005886">
    <property type="term" value="C:plasma membrane"/>
    <property type="evidence" value="ECO:0007669"/>
    <property type="project" value="UniProtKB-SubCell"/>
</dbReference>
<dbReference type="Pfam" id="PF09594">
    <property type="entry name" value="GT87"/>
    <property type="match status" value="1"/>
</dbReference>
<evidence type="ECO:0000256" key="8">
    <source>
        <dbReference type="SAM" id="Phobius"/>
    </source>
</evidence>
<dbReference type="AlphaFoldDB" id="A0A1F7YGW5"/>
<sequence>MTRWRNENLLRSIAIVFIFFCVVFSLFTLFRILLLYRLLDFGVYYQAVEKIINGCNPYVSSVGEMVFIYPPTALLFLLPLHFFPISIAEDLWTLTSFIAFNLSIYFLLKSVMKKVKVLWFLIIYSFFVLSFPIKFSFGMGQINMFILFLLCLTFYFYTREKDKFSATFLSIAISLKLAPAILLFFFARKKKWKVVTFTLFIIALLHSVVQLLSKQHLLSYYYLKVFPSISLIGNSAYYNQAFTGFLARMNLSDNTSFLLNYLLLIILLIFTYRIINTRRMKPENELIQFGMLIVVMLIAGGLTWQHHLVLLVIPYIGVIVSVFPRLKIYLKHKVFIIFAILLSCFLFSINLKNPFIFSTGALVLVQSHGLYSMLILFGVLWYINSNTILVRNKR</sequence>
<feature type="transmembrane region" description="Helical" evidence="8">
    <location>
        <begin position="91"/>
        <end position="108"/>
    </location>
</feature>
<feature type="transmembrane region" description="Helical" evidence="8">
    <location>
        <begin position="115"/>
        <end position="133"/>
    </location>
</feature>
<feature type="transmembrane region" description="Helical" evidence="8">
    <location>
        <begin position="258"/>
        <end position="274"/>
    </location>
</feature>
<comment type="caution">
    <text evidence="9">The sequence shown here is derived from an EMBL/GenBank/DDBJ whole genome shotgun (WGS) entry which is preliminary data.</text>
</comment>
<feature type="transmembrane region" description="Helical" evidence="8">
    <location>
        <begin position="139"/>
        <end position="157"/>
    </location>
</feature>
<feature type="transmembrane region" description="Helical" evidence="8">
    <location>
        <begin position="308"/>
        <end position="326"/>
    </location>
</feature>
<evidence type="ECO:0000313" key="10">
    <source>
        <dbReference type="Proteomes" id="UP000179221"/>
    </source>
</evidence>
<organism evidence="9 10">
    <name type="scientific">Candidatus Woesebacteria bacterium RIFCSPHIGHO2_01_FULL_40_22</name>
    <dbReference type="NCBI Taxonomy" id="1802499"/>
    <lineage>
        <taxon>Bacteria</taxon>
        <taxon>Candidatus Woeseibacteriota</taxon>
    </lineage>
</organism>
<evidence type="ECO:0000256" key="4">
    <source>
        <dbReference type="ARBA" id="ARBA00022692"/>
    </source>
</evidence>
<proteinExistence type="inferred from homology"/>
<dbReference type="InterPro" id="IPR018584">
    <property type="entry name" value="GT87"/>
</dbReference>
<evidence type="ECO:0000256" key="2">
    <source>
        <dbReference type="ARBA" id="ARBA00022475"/>
    </source>
</evidence>
<feature type="transmembrane region" description="Helical" evidence="8">
    <location>
        <begin position="164"/>
        <end position="186"/>
    </location>
</feature>
<protein>
    <recommendedName>
        <fullName evidence="11">DUF2029 domain-containing protein</fullName>
    </recommendedName>
</protein>
<dbReference type="GO" id="GO:0016758">
    <property type="term" value="F:hexosyltransferase activity"/>
    <property type="evidence" value="ECO:0007669"/>
    <property type="project" value="InterPro"/>
</dbReference>